<dbReference type="Proteomes" id="UP000541444">
    <property type="component" value="Unassembled WGS sequence"/>
</dbReference>
<proteinExistence type="predicted"/>
<dbReference type="PANTHER" id="PTHR33710">
    <property type="entry name" value="BNAC02G09200D PROTEIN"/>
    <property type="match status" value="1"/>
</dbReference>
<organism evidence="1 2">
    <name type="scientific">Kingdonia uniflora</name>
    <dbReference type="NCBI Taxonomy" id="39325"/>
    <lineage>
        <taxon>Eukaryota</taxon>
        <taxon>Viridiplantae</taxon>
        <taxon>Streptophyta</taxon>
        <taxon>Embryophyta</taxon>
        <taxon>Tracheophyta</taxon>
        <taxon>Spermatophyta</taxon>
        <taxon>Magnoliopsida</taxon>
        <taxon>Ranunculales</taxon>
        <taxon>Circaeasteraceae</taxon>
        <taxon>Kingdonia</taxon>
    </lineage>
</organism>
<accession>A0A7J7P8U6</accession>
<gene>
    <name evidence="1" type="ORF">GIB67_003363</name>
</gene>
<evidence type="ECO:0000313" key="2">
    <source>
        <dbReference type="Proteomes" id="UP000541444"/>
    </source>
</evidence>
<dbReference type="EMBL" id="JACGCM010000140">
    <property type="protein sequence ID" value="KAF6175875.1"/>
    <property type="molecule type" value="Genomic_DNA"/>
</dbReference>
<reference evidence="1 2" key="1">
    <citation type="journal article" date="2020" name="IScience">
        <title>Genome Sequencing of the Endangered Kingdonia uniflora (Circaeasteraceae, Ranunculales) Reveals Potential Mechanisms of Evolutionary Specialization.</title>
        <authorList>
            <person name="Sun Y."/>
            <person name="Deng T."/>
            <person name="Zhang A."/>
            <person name="Moore M.J."/>
            <person name="Landis J.B."/>
            <person name="Lin N."/>
            <person name="Zhang H."/>
            <person name="Zhang X."/>
            <person name="Huang J."/>
            <person name="Zhang X."/>
            <person name="Sun H."/>
            <person name="Wang H."/>
        </authorList>
    </citation>
    <scope>NUCLEOTIDE SEQUENCE [LARGE SCALE GENOMIC DNA]</scope>
    <source>
        <strain evidence="1">TB1705</strain>
        <tissue evidence="1">Leaf</tissue>
    </source>
</reference>
<comment type="caution">
    <text evidence="1">The sequence shown here is derived from an EMBL/GenBank/DDBJ whole genome shotgun (WGS) entry which is preliminary data.</text>
</comment>
<dbReference type="PANTHER" id="PTHR33710:SF71">
    <property type="entry name" value="ENDONUCLEASE_EXONUCLEASE_PHOSPHATASE DOMAIN-CONTAINING PROTEIN"/>
    <property type="match status" value="1"/>
</dbReference>
<evidence type="ECO:0000313" key="1">
    <source>
        <dbReference type="EMBL" id="KAF6175875.1"/>
    </source>
</evidence>
<name>A0A7J7P8U6_9MAGN</name>
<sequence>MDLPDTGHKYTWSKTRIFNKIDRVLVNAKWCSDYPNASAEFLAVGVSDYSSVIVSMDKKKENRKLPFKYFNFWADIEGYKHTIQNTWGEKVVGNPMYRLNVKMKNARNALIEWRKNQVGDEVAITAEAKSQLTIIQDVIQRYNSYLNRFAALDKFIINGKWTVPVHIKEMLPEIFNSEPPISIVEGTKDIVVWTPTTHGEFDIVVADHTESSTISVNLVYLCFDTFSSIGAPKSSLGFGVASSALGSGRRSIAEADVPVLSSIGVDSVKQGDVDTEGLGSYIGNNSGSYVNYESNSGDYN</sequence>
<dbReference type="AlphaFoldDB" id="A0A7J7P8U6"/>
<keyword evidence="2" id="KW-1185">Reference proteome</keyword>
<protein>
    <submittedName>
        <fullName evidence="1">Uncharacterized protein</fullName>
    </submittedName>
</protein>
<dbReference type="OrthoDB" id="1001388at2759"/>